<keyword evidence="1" id="KW-0732">Signal</keyword>
<sequence length="117" mass="13163">MTWWPRCGSCMLPMGAWVSSVTFEEGTKEGFLSKPSSNLTWKSRGAHVTHQSFNITDLQRSATHFGSYRPTKATSVRYLTSLRGTQSAPRTHSISPRRFPNAQLHDRSSCIYLSLPT</sequence>
<organism evidence="2 3">
    <name type="scientific">Canariomyces notabilis</name>
    <dbReference type="NCBI Taxonomy" id="2074819"/>
    <lineage>
        <taxon>Eukaryota</taxon>
        <taxon>Fungi</taxon>
        <taxon>Dikarya</taxon>
        <taxon>Ascomycota</taxon>
        <taxon>Pezizomycotina</taxon>
        <taxon>Sordariomycetes</taxon>
        <taxon>Sordariomycetidae</taxon>
        <taxon>Sordariales</taxon>
        <taxon>Chaetomiaceae</taxon>
        <taxon>Canariomyces</taxon>
    </lineage>
</organism>
<evidence type="ECO:0008006" key="4">
    <source>
        <dbReference type="Google" id="ProtNLM"/>
    </source>
</evidence>
<keyword evidence="3" id="KW-1185">Reference proteome</keyword>
<dbReference type="AlphaFoldDB" id="A0AAN6QGG5"/>
<proteinExistence type="predicted"/>
<dbReference type="EMBL" id="MU853369">
    <property type="protein sequence ID" value="KAK4107795.1"/>
    <property type="molecule type" value="Genomic_DNA"/>
</dbReference>
<accession>A0AAN6QGG5</accession>
<protein>
    <recommendedName>
        <fullName evidence="4">Secreted protein</fullName>
    </recommendedName>
</protein>
<evidence type="ECO:0000313" key="3">
    <source>
        <dbReference type="Proteomes" id="UP001302812"/>
    </source>
</evidence>
<gene>
    <name evidence="2" type="ORF">N656DRAFT_784941</name>
</gene>
<feature type="signal peptide" evidence="1">
    <location>
        <begin position="1"/>
        <end position="18"/>
    </location>
</feature>
<dbReference type="GeneID" id="89940397"/>
<evidence type="ECO:0000313" key="2">
    <source>
        <dbReference type="EMBL" id="KAK4107795.1"/>
    </source>
</evidence>
<evidence type="ECO:0000256" key="1">
    <source>
        <dbReference type="SAM" id="SignalP"/>
    </source>
</evidence>
<reference evidence="2" key="1">
    <citation type="journal article" date="2023" name="Mol. Phylogenet. Evol.">
        <title>Genome-scale phylogeny and comparative genomics of the fungal order Sordariales.</title>
        <authorList>
            <person name="Hensen N."/>
            <person name="Bonometti L."/>
            <person name="Westerberg I."/>
            <person name="Brannstrom I.O."/>
            <person name="Guillou S."/>
            <person name="Cros-Aarteil S."/>
            <person name="Calhoun S."/>
            <person name="Haridas S."/>
            <person name="Kuo A."/>
            <person name="Mondo S."/>
            <person name="Pangilinan J."/>
            <person name="Riley R."/>
            <person name="LaButti K."/>
            <person name="Andreopoulos B."/>
            <person name="Lipzen A."/>
            <person name="Chen C."/>
            <person name="Yan M."/>
            <person name="Daum C."/>
            <person name="Ng V."/>
            <person name="Clum A."/>
            <person name="Steindorff A."/>
            <person name="Ohm R.A."/>
            <person name="Martin F."/>
            <person name="Silar P."/>
            <person name="Natvig D.O."/>
            <person name="Lalanne C."/>
            <person name="Gautier V."/>
            <person name="Ament-Velasquez S.L."/>
            <person name="Kruys A."/>
            <person name="Hutchinson M.I."/>
            <person name="Powell A.J."/>
            <person name="Barry K."/>
            <person name="Miller A.N."/>
            <person name="Grigoriev I.V."/>
            <person name="Debuchy R."/>
            <person name="Gladieux P."/>
            <person name="Hiltunen Thoren M."/>
            <person name="Johannesson H."/>
        </authorList>
    </citation>
    <scope>NUCLEOTIDE SEQUENCE</scope>
    <source>
        <strain evidence="2">CBS 508.74</strain>
    </source>
</reference>
<name>A0AAN6QGG5_9PEZI</name>
<reference evidence="2" key="2">
    <citation type="submission" date="2023-05" db="EMBL/GenBank/DDBJ databases">
        <authorList>
            <consortium name="Lawrence Berkeley National Laboratory"/>
            <person name="Steindorff A."/>
            <person name="Hensen N."/>
            <person name="Bonometti L."/>
            <person name="Westerberg I."/>
            <person name="Brannstrom I.O."/>
            <person name="Guillou S."/>
            <person name="Cros-Aarteil S."/>
            <person name="Calhoun S."/>
            <person name="Haridas S."/>
            <person name="Kuo A."/>
            <person name="Mondo S."/>
            <person name="Pangilinan J."/>
            <person name="Riley R."/>
            <person name="Labutti K."/>
            <person name="Andreopoulos B."/>
            <person name="Lipzen A."/>
            <person name="Chen C."/>
            <person name="Yanf M."/>
            <person name="Daum C."/>
            <person name="Ng V."/>
            <person name="Clum A."/>
            <person name="Ohm R."/>
            <person name="Martin F."/>
            <person name="Silar P."/>
            <person name="Natvig D."/>
            <person name="Lalanne C."/>
            <person name="Gautier V."/>
            <person name="Ament-Velasquez S.L."/>
            <person name="Kruys A."/>
            <person name="Hutchinson M.I."/>
            <person name="Powell A.J."/>
            <person name="Barry K."/>
            <person name="Miller A.N."/>
            <person name="Grigoriev I.V."/>
            <person name="Debuchy R."/>
            <person name="Gladieux P."/>
            <person name="Thoren M.H."/>
            <person name="Johannesson H."/>
        </authorList>
    </citation>
    <scope>NUCLEOTIDE SEQUENCE</scope>
    <source>
        <strain evidence="2">CBS 508.74</strain>
    </source>
</reference>
<feature type="chain" id="PRO_5043038657" description="Secreted protein" evidence="1">
    <location>
        <begin position="19"/>
        <end position="117"/>
    </location>
</feature>
<dbReference type="RefSeq" id="XP_064665365.1">
    <property type="nucleotide sequence ID" value="XM_064816272.1"/>
</dbReference>
<dbReference type="Proteomes" id="UP001302812">
    <property type="component" value="Unassembled WGS sequence"/>
</dbReference>
<comment type="caution">
    <text evidence="2">The sequence shown here is derived from an EMBL/GenBank/DDBJ whole genome shotgun (WGS) entry which is preliminary data.</text>
</comment>